<dbReference type="RefSeq" id="WP_106523921.1">
    <property type="nucleotide sequence ID" value="NZ_PYGD01000007.1"/>
</dbReference>
<dbReference type="PANTHER" id="PTHR30576:SF0">
    <property type="entry name" value="UNDECAPRENYL-PHOSPHATE N-ACETYLGALACTOSAMINYL 1-PHOSPHATE TRANSFERASE-RELATED"/>
    <property type="match status" value="1"/>
</dbReference>
<comment type="similarity">
    <text evidence="2">Belongs to the bacterial sugar transferase family.</text>
</comment>
<feature type="transmembrane region" description="Helical" evidence="7">
    <location>
        <begin position="291"/>
        <end position="311"/>
    </location>
</feature>
<evidence type="ECO:0000256" key="1">
    <source>
        <dbReference type="ARBA" id="ARBA00004141"/>
    </source>
</evidence>
<accession>A0A2P8D094</accession>
<dbReference type="Pfam" id="PF02397">
    <property type="entry name" value="Bac_transf"/>
    <property type="match status" value="1"/>
</dbReference>
<organism evidence="9 10">
    <name type="scientific">Taibaiella chishuiensis</name>
    <dbReference type="NCBI Taxonomy" id="1434707"/>
    <lineage>
        <taxon>Bacteria</taxon>
        <taxon>Pseudomonadati</taxon>
        <taxon>Bacteroidota</taxon>
        <taxon>Chitinophagia</taxon>
        <taxon>Chitinophagales</taxon>
        <taxon>Chitinophagaceae</taxon>
        <taxon>Taibaiella</taxon>
    </lineage>
</organism>
<evidence type="ECO:0000256" key="5">
    <source>
        <dbReference type="ARBA" id="ARBA00022989"/>
    </source>
</evidence>
<keyword evidence="3 9" id="KW-0808">Transferase</keyword>
<evidence type="ECO:0000259" key="8">
    <source>
        <dbReference type="Pfam" id="PF02397"/>
    </source>
</evidence>
<name>A0A2P8D094_9BACT</name>
<evidence type="ECO:0000256" key="7">
    <source>
        <dbReference type="SAM" id="Phobius"/>
    </source>
</evidence>
<dbReference type="Pfam" id="PF13727">
    <property type="entry name" value="CoA_binding_3"/>
    <property type="match status" value="1"/>
</dbReference>
<keyword evidence="4 7" id="KW-0812">Transmembrane</keyword>
<protein>
    <submittedName>
        <fullName evidence="9">Exopolysaccharide biosynthesis polyprenyl glycosylphosphotransferase</fullName>
    </submittedName>
</protein>
<keyword evidence="5 7" id="KW-1133">Transmembrane helix</keyword>
<feature type="transmembrane region" description="Helical" evidence="7">
    <location>
        <begin position="121"/>
        <end position="142"/>
    </location>
</feature>
<dbReference type="InterPro" id="IPR017475">
    <property type="entry name" value="EPS_sugar_tfrase"/>
</dbReference>
<dbReference type="GO" id="GO:0016780">
    <property type="term" value="F:phosphotransferase activity, for other substituted phosphate groups"/>
    <property type="evidence" value="ECO:0007669"/>
    <property type="project" value="TreeGrafter"/>
</dbReference>
<dbReference type="NCBIfam" id="TIGR03025">
    <property type="entry name" value="EPS_sugtrans"/>
    <property type="match status" value="1"/>
</dbReference>
<keyword evidence="10" id="KW-1185">Reference proteome</keyword>
<evidence type="ECO:0000313" key="10">
    <source>
        <dbReference type="Proteomes" id="UP000240572"/>
    </source>
</evidence>
<dbReference type="AlphaFoldDB" id="A0A2P8D094"/>
<gene>
    <name evidence="9" type="ORF">B0I18_10745</name>
</gene>
<dbReference type="GO" id="GO:0016020">
    <property type="term" value="C:membrane"/>
    <property type="evidence" value="ECO:0007669"/>
    <property type="project" value="UniProtKB-SubCell"/>
</dbReference>
<dbReference type="Gene3D" id="3.40.50.720">
    <property type="entry name" value="NAD(P)-binding Rossmann-like Domain"/>
    <property type="match status" value="1"/>
</dbReference>
<evidence type="ECO:0000256" key="3">
    <source>
        <dbReference type="ARBA" id="ARBA00022679"/>
    </source>
</evidence>
<comment type="caution">
    <text evidence="9">The sequence shown here is derived from an EMBL/GenBank/DDBJ whole genome shotgun (WGS) entry which is preliminary data.</text>
</comment>
<evidence type="ECO:0000256" key="2">
    <source>
        <dbReference type="ARBA" id="ARBA00006464"/>
    </source>
</evidence>
<proteinExistence type="inferred from homology"/>
<dbReference type="OrthoDB" id="9808602at2"/>
<dbReference type="EMBL" id="PYGD01000007">
    <property type="protein sequence ID" value="PSK90635.1"/>
    <property type="molecule type" value="Genomic_DNA"/>
</dbReference>
<feature type="transmembrane region" description="Helical" evidence="7">
    <location>
        <begin position="12"/>
        <end position="32"/>
    </location>
</feature>
<feature type="domain" description="Bacterial sugar transferase" evidence="8">
    <location>
        <begin position="289"/>
        <end position="471"/>
    </location>
</feature>
<evidence type="ECO:0000256" key="4">
    <source>
        <dbReference type="ARBA" id="ARBA00022692"/>
    </source>
</evidence>
<reference evidence="9 10" key="1">
    <citation type="submission" date="2018-03" db="EMBL/GenBank/DDBJ databases">
        <title>Genomic Encyclopedia of Type Strains, Phase III (KMG-III): the genomes of soil and plant-associated and newly described type strains.</title>
        <authorList>
            <person name="Whitman W."/>
        </authorList>
    </citation>
    <scope>NUCLEOTIDE SEQUENCE [LARGE SCALE GENOMIC DNA]</scope>
    <source>
        <strain evidence="9 10">CGMCC 1.12700</strain>
    </source>
</reference>
<feature type="transmembrane region" description="Helical" evidence="7">
    <location>
        <begin position="90"/>
        <end position="109"/>
    </location>
</feature>
<dbReference type="InterPro" id="IPR003362">
    <property type="entry name" value="Bact_transf"/>
</dbReference>
<evidence type="ECO:0000256" key="6">
    <source>
        <dbReference type="ARBA" id="ARBA00023136"/>
    </source>
</evidence>
<comment type="subcellular location">
    <subcellularLocation>
        <location evidence="1">Membrane</location>
        <topology evidence="1">Multi-pass membrane protein</topology>
    </subcellularLocation>
</comment>
<dbReference type="PANTHER" id="PTHR30576">
    <property type="entry name" value="COLANIC BIOSYNTHESIS UDP-GLUCOSE LIPID CARRIER TRANSFERASE"/>
    <property type="match status" value="1"/>
</dbReference>
<feature type="transmembrane region" description="Helical" evidence="7">
    <location>
        <begin position="56"/>
        <end position="78"/>
    </location>
</feature>
<keyword evidence="6 7" id="KW-0472">Membrane</keyword>
<dbReference type="Proteomes" id="UP000240572">
    <property type="component" value="Unassembled WGS sequence"/>
</dbReference>
<evidence type="ECO:0000313" key="9">
    <source>
        <dbReference type="EMBL" id="PSK90635.1"/>
    </source>
</evidence>
<sequence length="476" mass="54904">MKLSAAKRNAIIVLVVLDYLTAIAAWLVFWLYRQSILHGAFPDIYPYERNWTSRDYILSFVVVPSCWIFLHYLCGTYFDLYRKSRLLEIYRSLIASIIGATILGLLAFANDTDSFKYFFEITMWYFLTHVVFLLTARLIWLYKIKLDLQKEKVGYNTLIVGGNGKATRIYNELKNNPHVLGNIVKGFVNADHISAPLNIPNVPELGSIDNLEEIIDKYQIEEVVIAVESYERVKLEHLLTRLSYRPVIVKVLPDLYDIISGSVRISNVYAPVLISIHPELLPDWQKVCKRVLDLAVALISLILLSPVYLLAAIKVRLSSSGPIIYKQERVGLFGRPFNIYKFRSMLVNAEDAGPALSSDNDSRITNWGKVMRKWRIDELPQFVNILKGDMSLVGPRPERKYYIDKITPSHPHYKYLHRVKPGITSWGMVQYGYAENIEQMTERMKYDLLYIENCSIALDIKIMIYTINVIFQGRGK</sequence>